<protein>
    <submittedName>
        <fullName evidence="2">Uncharacterized protein</fullName>
    </submittedName>
</protein>
<dbReference type="HOGENOM" id="CLU_135451_0_0_11"/>
<dbReference type="AlphaFoldDB" id="C7MR60"/>
<gene>
    <name evidence="2" type="ordered locus">Svir_36970</name>
</gene>
<accession>C7MR60</accession>
<evidence type="ECO:0000313" key="3">
    <source>
        <dbReference type="Proteomes" id="UP000000841"/>
    </source>
</evidence>
<dbReference type="KEGG" id="svi:Svir_36970"/>
<organism evidence="2 3">
    <name type="scientific">Saccharomonospora viridis (strain ATCC 15386 / DSM 43017 / JCM 3036 / CCUG 5913 / NBRC 12207 / NCIMB 9602 / P101)</name>
    <name type="common">Thermoactinomyces viridis</name>
    <dbReference type="NCBI Taxonomy" id="471857"/>
    <lineage>
        <taxon>Bacteria</taxon>
        <taxon>Bacillati</taxon>
        <taxon>Actinomycetota</taxon>
        <taxon>Actinomycetes</taxon>
        <taxon>Pseudonocardiales</taxon>
        <taxon>Pseudonocardiaceae</taxon>
        <taxon>Saccharomonospora</taxon>
    </lineage>
</organism>
<dbReference type="EMBL" id="CP001683">
    <property type="protein sequence ID" value="ACU98646.1"/>
    <property type="molecule type" value="Genomic_DNA"/>
</dbReference>
<reference evidence="2 3" key="1">
    <citation type="journal article" date="2009" name="Stand. Genomic Sci.">
        <title>Complete genome sequence of Saccharomonospora viridis type strain (P101).</title>
        <authorList>
            <person name="Pati A."/>
            <person name="Sikorski J."/>
            <person name="Nolan M."/>
            <person name="Lapidus A."/>
            <person name="Copeland A."/>
            <person name="Glavina Del Rio T."/>
            <person name="Lucas S."/>
            <person name="Chen F."/>
            <person name="Tice H."/>
            <person name="Pitluck S."/>
            <person name="Cheng J.F."/>
            <person name="Chertkov O."/>
            <person name="Brettin T."/>
            <person name="Han C."/>
            <person name="Detter J.C."/>
            <person name="Kuske C."/>
            <person name="Bruce D."/>
            <person name="Goodwin L."/>
            <person name="Chain P."/>
            <person name="D'haeseleer P."/>
            <person name="Chen A."/>
            <person name="Palaniappan K."/>
            <person name="Ivanova N."/>
            <person name="Mavromatis K."/>
            <person name="Mikhailova N."/>
            <person name="Rohde M."/>
            <person name="Tindall B.J."/>
            <person name="Goker M."/>
            <person name="Bristow J."/>
            <person name="Eisen J.A."/>
            <person name="Markowitz V."/>
            <person name="Hugenholtz P."/>
            <person name="Kyrpides N.C."/>
            <person name="Klenk H.P."/>
        </authorList>
    </citation>
    <scope>NUCLEOTIDE SEQUENCE [LARGE SCALE GENOMIC DNA]</scope>
    <source>
        <strain evidence="3">ATCC 15386 / DSM 43017 / JCM 3036 / NBRC 12207 / P101</strain>
    </source>
</reference>
<proteinExistence type="predicted"/>
<feature type="region of interest" description="Disordered" evidence="1">
    <location>
        <begin position="94"/>
        <end position="129"/>
    </location>
</feature>
<dbReference type="eggNOG" id="ENOG5033AXX">
    <property type="taxonomic scope" value="Bacteria"/>
</dbReference>
<dbReference type="Proteomes" id="UP000000841">
    <property type="component" value="Chromosome"/>
</dbReference>
<name>C7MR60_SACVD</name>
<sequence length="129" mass="13563">MSVDIAPGLDAGSVALEVCWDGRCHPVDVELHPATTVDPSPCEGTDPDDVCSAQVRETGGFHGFTELPELPEEPVRVTLTVFDEAGEKLVHHTVESTPQPVHPNGFDGDSAGPQLRLDVAADGSVTPRG</sequence>
<evidence type="ECO:0000313" key="2">
    <source>
        <dbReference type="EMBL" id="ACU98646.1"/>
    </source>
</evidence>
<keyword evidence="3" id="KW-1185">Reference proteome</keyword>
<evidence type="ECO:0000256" key="1">
    <source>
        <dbReference type="SAM" id="MobiDB-lite"/>
    </source>
</evidence>